<evidence type="ECO:0000256" key="6">
    <source>
        <dbReference type="ARBA" id="ARBA00037941"/>
    </source>
</evidence>
<dbReference type="GO" id="GO:0047545">
    <property type="term" value="F:(S)-2-hydroxyglutarate dehydrogenase activity"/>
    <property type="evidence" value="ECO:0000318"/>
    <property type="project" value="GO_Central"/>
</dbReference>
<comment type="similarity">
    <text evidence="6">Belongs to the L2HGDH family.</text>
</comment>
<dbReference type="AlphaFoldDB" id="A0A1D8PDW7"/>
<dbReference type="CGD" id="CAL0000195713">
    <property type="gene designation" value="orf19.13618"/>
</dbReference>
<reference evidence="11 12" key="2">
    <citation type="journal article" date="2007" name="Genome Biol.">
        <title>Assembly of the Candida albicans genome into sixteen supercontigs aligned on the eight chromosomes.</title>
        <authorList>
            <person name="van het Hoog M."/>
            <person name="Rast T.J."/>
            <person name="Martchenko M."/>
            <person name="Grindle S."/>
            <person name="Dignard D."/>
            <person name="Hogues H."/>
            <person name="Cuomo C."/>
            <person name="Berriman M."/>
            <person name="Scherer S."/>
            <person name="Magee B.B."/>
            <person name="Whiteway M."/>
            <person name="Chibana H."/>
            <person name="Nantel A."/>
            <person name="Magee P.T."/>
        </authorList>
    </citation>
    <scope>GENOME REANNOTATION</scope>
    <source>
        <strain evidence="12">SC5314 / ATCC MYA-2876</strain>
    </source>
</reference>
<reference evidence="11 12" key="3">
    <citation type="journal article" date="2013" name="Genome Biol.">
        <title>Assembly of a phased diploid Candida albicans genome facilitates allele-specific measurements and provides a simple model for repeat and indel structure.</title>
        <authorList>
            <person name="Muzzey D."/>
            <person name="Schwartz K."/>
            <person name="Weissman J.S."/>
            <person name="Sherlock G."/>
        </authorList>
    </citation>
    <scope>NUCLEOTIDE SEQUENCE [LARGE SCALE GENOMIC DNA]</scope>
    <source>
        <strain evidence="12">SC5314 / ATCC MYA-2876</strain>
    </source>
</reference>
<dbReference type="SMR" id="A0A1D8PDW7"/>
<evidence type="ECO:0000256" key="2">
    <source>
        <dbReference type="ARBA" id="ARBA00022630"/>
    </source>
</evidence>
<evidence type="ECO:0000256" key="5">
    <source>
        <dbReference type="ARBA" id="ARBA00036066"/>
    </source>
</evidence>
<comment type="cofactor">
    <cofactor evidence="1">
        <name>FAD</name>
        <dbReference type="ChEBI" id="CHEBI:57692"/>
    </cofactor>
</comment>
<evidence type="ECO:0000256" key="7">
    <source>
        <dbReference type="ARBA" id="ARBA00038878"/>
    </source>
</evidence>
<evidence type="ECO:0000256" key="1">
    <source>
        <dbReference type="ARBA" id="ARBA00001974"/>
    </source>
</evidence>
<dbReference type="RefSeq" id="XP_718827.2">
    <property type="nucleotide sequence ID" value="XM_713734.2"/>
</dbReference>
<protein>
    <recommendedName>
        <fullName evidence="8">L-2-hydroxyglutarate dehydrogenase, mitochondrial</fullName>
        <ecNumber evidence="7">1.1.99.2</ecNumber>
    </recommendedName>
</protein>
<feature type="domain" description="FAD dependent oxidoreductase" evidence="9">
    <location>
        <begin position="24"/>
        <end position="397"/>
    </location>
</feature>
<dbReference type="EMBL" id="CP017623">
    <property type="protein sequence ID" value="AOW26328.1"/>
    <property type="molecule type" value="Genomic_DNA"/>
</dbReference>
<evidence type="ECO:0000313" key="11">
    <source>
        <dbReference type="EMBL" id="AOW26328.1"/>
    </source>
</evidence>
<dbReference type="Proteomes" id="UP000000559">
    <property type="component" value="Chromosome 1"/>
</dbReference>
<dbReference type="OrthoDB" id="498204at2759"/>
<keyword evidence="3" id="KW-0274">FAD</keyword>
<keyword evidence="4" id="KW-0560">Oxidoreductase</keyword>
<dbReference type="SUPFAM" id="SSF51905">
    <property type="entry name" value="FAD/NAD(P)-binding domain"/>
    <property type="match status" value="1"/>
</dbReference>
<dbReference type="InterPro" id="IPR006076">
    <property type="entry name" value="FAD-dep_OxRdtase"/>
</dbReference>
<dbReference type="Pfam" id="PF01266">
    <property type="entry name" value="DAO"/>
    <property type="match status" value="1"/>
</dbReference>
<dbReference type="PANTHER" id="PTHR43104">
    <property type="entry name" value="L-2-HYDROXYGLUTARATE DEHYDROGENASE, MITOCHONDRIAL"/>
    <property type="match status" value="1"/>
</dbReference>
<evidence type="ECO:0000313" key="10">
    <source>
        <dbReference type="CGD" id="CAL0000195713"/>
    </source>
</evidence>
<dbReference type="GeneID" id="3639509"/>
<name>A0A1D8PDW7_CANAL</name>
<sequence>MFRQLNRLRHFHTLAVLQSDFSHVVIGGGVVGTAIAAELQEQPGNEVLLIDKNEQLGMETTSRNSEVIHAGIYYPPNSLKSKLCIAGKNKIYDAWAKGNFQVALKQCGKWVVAQTDKEAEYLEKINNIAKEVSVPVNFISPTKAKAKYPLIRAETAILESPTTGIISSHDYTLFHQARFESNNGTIGLNTELTDLEYNKGTSNYTLRLESDAGEMELTSDNVVNAAGLYAAQVSNLLLPKERQYQGYFAKGNYFSYSPTTSIGKITDVLIYPCPNPNASSLGTHLTFDLGGQLRFGPDLEWLDIKRAEDIDYTPNPQNLKEAYKAIKTYFPSITLDSLHPSYSGVRPKIYSLEENMKKFADFEIKQEPGYPGFVNLLGMESPGLTASWAIGEYVKDLYHK</sequence>
<dbReference type="VEuPathDB" id="FungiDB:C1_06720C_A"/>
<dbReference type="Gene3D" id="3.50.50.60">
    <property type="entry name" value="FAD/NAD(P)-binding domain"/>
    <property type="match status" value="1"/>
</dbReference>
<dbReference type="InParanoid" id="A0A1D8PDW7"/>
<dbReference type="InterPro" id="IPR036188">
    <property type="entry name" value="FAD/NAD-bd_sf"/>
</dbReference>
<dbReference type="EC" id="1.1.99.2" evidence="7"/>
<evidence type="ECO:0000256" key="8">
    <source>
        <dbReference type="ARBA" id="ARBA00041137"/>
    </source>
</evidence>
<keyword evidence="12" id="KW-1185">Reference proteome</keyword>
<evidence type="ECO:0000259" key="9">
    <source>
        <dbReference type="Pfam" id="PF01266"/>
    </source>
</evidence>
<keyword evidence="2" id="KW-0285">Flavoprotein</keyword>
<dbReference type="Gene3D" id="3.30.9.10">
    <property type="entry name" value="D-Amino Acid Oxidase, subunit A, domain 2"/>
    <property type="match status" value="1"/>
</dbReference>
<reference evidence="11 12" key="1">
    <citation type="journal article" date="2004" name="Proc. Natl. Acad. Sci. U.S.A.">
        <title>The diploid genome sequence of Candida albicans.</title>
        <authorList>
            <person name="Jones T."/>
            <person name="Federspiel N.A."/>
            <person name="Chibana H."/>
            <person name="Dungan J."/>
            <person name="Kalman S."/>
            <person name="Magee B.B."/>
            <person name="Newport G."/>
            <person name="Thorstenson Y.R."/>
            <person name="Agabian N."/>
            <person name="Magee P.T."/>
            <person name="Davis R.W."/>
            <person name="Scherer S."/>
        </authorList>
    </citation>
    <scope>NUCLEOTIDE SEQUENCE [LARGE SCALE GENOMIC DNA]</scope>
    <source>
        <strain evidence="12">SC5314 / ATCC MYA-2876</strain>
    </source>
</reference>
<evidence type="ECO:0000256" key="4">
    <source>
        <dbReference type="ARBA" id="ARBA00023002"/>
    </source>
</evidence>
<gene>
    <name evidence="11" type="ordered locus">CAALFM_C106720CA</name>
    <name evidence="10" type="ordered locus">orf19.13618</name>
</gene>
<evidence type="ECO:0000313" key="12">
    <source>
        <dbReference type="Proteomes" id="UP000000559"/>
    </source>
</evidence>
<dbReference type="KEGG" id="cal:CAALFM_C106720CA"/>
<dbReference type="PANTHER" id="PTHR43104:SF4">
    <property type="entry name" value="L-2-HYDROXYGLUTARATE DEHYDROGENASE, MITOCHONDRIAL"/>
    <property type="match status" value="1"/>
</dbReference>
<dbReference type="STRING" id="237561.A0A1D8PDW7"/>
<proteinExistence type="inferred from homology"/>
<dbReference type="eggNOG" id="KOG2665">
    <property type="taxonomic scope" value="Eukaryota"/>
</dbReference>
<evidence type="ECO:0000256" key="3">
    <source>
        <dbReference type="ARBA" id="ARBA00022827"/>
    </source>
</evidence>
<comment type="catalytic activity">
    <reaction evidence="5">
        <text>(S)-2-hydroxyglutarate + A = 2-oxoglutarate + AH2</text>
        <dbReference type="Rhea" id="RHEA:21252"/>
        <dbReference type="ChEBI" id="CHEBI:13193"/>
        <dbReference type="ChEBI" id="CHEBI:16782"/>
        <dbReference type="ChEBI" id="CHEBI:16810"/>
        <dbReference type="ChEBI" id="CHEBI:17499"/>
        <dbReference type="EC" id="1.1.99.2"/>
    </reaction>
</comment>
<accession>A0A1D8PDW7</accession>
<organism evidence="11 12">
    <name type="scientific">Candida albicans (strain SC5314 / ATCC MYA-2876)</name>
    <name type="common">Yeast</name>
    <dbReference type="NCBI Taxonomy" id="237561"/>
    <lineage>
        <taxon>Eukaryota</taxon>
        <taxon>Fungi</taxon>
        <taxon>Dikarya</taxon>
        <taxon>Ascomycota</taxon>
        <taxon>Saccharomycotina</taxon>
        <taxon>Pichiomycetes</taxon>
        <taxon>Debaryomycetaceae</taxon>
        <taxon>Candida/Lodderomyces clade</taxon>
        <taxon>Candida</taxon>
    </lineage>
</organism>